<keyword evidence="2" id="KW-1185">Reference proteome</keyword>
<reference evidence="3" key="2">
    <citation type="submission" date="2017-02" db="UniProtKB">
        <authorList>
            <consortium name="WormBaseParasite"/>
        </authorList>
    </citation>
    <scope>IDENTIFICATION</scope>
</reference>
<sequence>MQRKQPTELMEDEMRAMRYIYLMNEQRITKKLLAQSDRKIQRPLNPPANLMCLFELPPIQVEPTAIPEGVSIRRMQEQILPPYYYAQFAVRNGPCVSPLNSVSEQCDEIQILHEVMNLELLEPLATLTMLPKMRSNVMEPLRSRSASQIEGPHPVPNTSEKRISNRDVNMSSGTRSELDMSADEVLDLNSAHSVRDNSDDSTDSETIRRRWDLSPSVSPLTLEALASDLSSPEGSDSSDDQVDVPVWSKMSRKHAKVAIAVCRNMPKRFQSLCRRFVWQQGITYLLENFCLQKWEIREEHDAESVWFFDRDFNRRFKPFEMRAGCVSEISGISTRPNVNVFYGFNICAEIPIKRCCKTVRIEDRTSLSLSCREVLGDVETTCSESESFDESKGSSAEFQDSSDDDSSFDNTYPSGRKACRVTGSLNHPVHLPQRLSYEKQEFIAMSCCKQFLQQMVARKKGDLFTSSGRSAVHVTSILAQLFHEHRSAYELMIADIIPIPTPDQREIPFSDDAEWVAARILAINRAQNRLFVPCK</sequence>
<accession>A0A0K0D352</accession>
<feature type="compositionally biased region" description="Polar residues" evidence="1">
    <location>
        <begin position="166"/>
        <end position="175"/>
    </location>
</feature>
<evidence type="ECO:0000256" key="1">
    <source>
        <dbReference type="SAM" id="MobiDB-lite"/>
    </source>
</evidence>
<name>A0A0K0D352_ANGCA</name>
<organism evidence="2 3">
    <name type="scientific">Angiostrongylus cantonensis</name>
    <name type="common">Rat lungworm</name>
    <dbReference type="NCBI Taxonomy" id="6313"/>
    <lineage>
        <taxon>Eukaryota</taxon>
        <taxon>Metazoa</taxon>
        <taxon>Ecdysozoa</taxon>
        <taxon>Nematoda</taxon>
        <taxon>Chromadorea</taxon>
        <taxon>Rhabditida</taxon>
        <taxon>Rhabditina</taxon>
        <taxon>Rhabditomorpha</taxon>
        <taxon>Strongyloidea</taxon>
        <taxon>Metastrongylidae</taxon>
        <taxon>Angiostrongylus</taxon>
    </lineage>
</organism>
<proteinExistence type="predicted"/>
<dbReference type="Proteomes" id="UP000035642">
    <property type="component" value="Unassembled WGS sequence"/>
</dbReference>
<reference evidence="2" key="1">
    <citation type="submission" date="2012-09" db="EMBL/GenBank/DDBJ databases">
        <authorList>
            <person name="Martin A.A."/>
        </authorList>
    </citation>
    <scope>NUCLEOTIDE SEQUENCE</scope>
</reference>
<evidence type="ECO:0000313" key="3">
    <source>
        <dbReference type="WBParaSite" id="ACAC_0000449701-mRNA-1"/>
    </source>
</evidence>
<feature type="region of interest" description="Disordered" evidence="1">
    <location>
        <begin position="139"/>
        <end position="210"/>
    </location>
</feature>
<dbReference type="WBParaSite" id="ACAC_0000449701-mRNA-1">
    <property type="protein sequence ID" value="ACAC_0000449701-mRNA-1"/>
    <property type="gene ID" value="ACAC_0000449701"/>
</dbReference>
<protein>
    <submittedName>
        <fullName evidence="3">Mab-21 domain-containing protein</fullName>
    </submittedName>
</protein>
<dbReference type="AlphaFoldDB" id="A0A0K0D352"/>
<evidence type="ECO:0000313" key="2">
    <source>
        <dbReference type="Proteomes" id="UP000035642"/>
    </source>
</evidence>
<feature type="region of interest" description="Disordered" evidence="1">
    <location>
        <begin position="385"/>
        <end position="410"/>
    </location>
</feature>